<dbReference type="InterPro" id="IPR004827">
    <property type="entry name" value="bZIP"/>
</dbReference>
<organism evidence="4 6">
    <name type="scientific">Momordica charantia</name>
    <name type="common">Bitter gourd</name>
    <name type="synonym">Balsam pear</name>
    <dbReference type="NCBI Taxonomy" id="3673"/>
    <lineage>
        <taxon>Eukaryota</taxon>
        <taxon>Viridiplantae</taxon>
        <taxon>Streptophyta</taxon>
        <taxon>Embryophyta</taxon>
        <taxon>Tracheophyta</taxon>
        <taxon>Spermatophyta</taxon>
        <taxon>Magnoliopsida</taxon>
        <taxon>eudicotyledons</taxon>
        <taxon>Gunneridae</taxon>
        <taxon>Pentapetalae</taxon>
        <taxon>rosids</taxon>
        <taxon>fabids</taxon>
        <taxon>Cucurbitales</taxon>
        <taxon>Cucurbitaceae</taxon>
        <taxon>Momordiceae</taxon>
        <taxon>Momordica</taxon>
    </lineage>
</organism>
<dbReference type="RefSeq" id="XP_022151817.1">
    <property type="nucleotide sequence ID" value="XM_022296125.1"/>
</dbReference>
<dbReference type="RefSeq" id="XP_022151815.1">
    <property type="nucleotide sequence ID" value="XM_022296123.1"/>
</dbReference>
<dbReference type="SUPFAM" id="SSF57959">
    <property type="entry name" value="Leucine zipper domain"/>
    <property type="match status" value="1"/>
</dbReference>
<evidence type="ECO:0000313" key="5">
    <source>
        <dbReference type="RefSeq" id="XP_022151815.1"/>
    </source>
</evidence>
<gene>
    <name evidence="5 6" type="primary">LOC111019709</name>
</gene>
<protein>
    <submittedName>
        <fullName evidence="5 6">Uncharacterized protein At4g06598</fullName>
    </submittedName>
</protein>
<dbReference type="PANTHER" id="PTHR46835">
    <property type="entry name" value="BASIC-LEUCINE ZIPPER (BZIP) TRANSCRIPTION FACTOR FAMILY PROTEIN-RELATED"/>
    <property type="match status" value="1"/>
</dbReference>
<dbReference type="CDD" id="cd14703">
    <property type="entry name" value="bZIP_plant_RF2"/>
    <property type="match status" value="1"/>
</dbReference>
<dbReference type="KEGG" id="mcha:111019709"/>
<proteinExistence type="predicted"/>
<evidence type="ECO:0000256" key="1">
    <source>
        <dbReference type="SAM" id="Coils"/>
    </source>
</evidence>
<feature type="domain" description="BZIP" evidence="3">
    <location>
        <begin position="232"/>
        <end position="291"/>
    </location>
</feature>
<dbReference type="GO" id="GO:0003700">
    <property type="term" value="F:DNA-binding transcription factor activity"/>
    <property type="evidence" value="ECO:0007669"/>
    <property type="project" value="InterPro"/>
</dbReference>
<dbReference type="InterPro" id="IPR044797">
    <property type="entry name" value="At4g06598-like"/>
</dbReference>
<dbReference type="OrthoDB" id="1878267at2759"/>
<evidence type="ECO:0000259" key="3">
    <source>
        <dbReference type="SMART" id="SM00338"/>
    </source>
</evidence>
<dbReference type="Proteomes" id="UP000504603">
    <property type="component" value="Unplaced"/>
</dbReference>
<dbReference type="PANTHER" id="PTHR46835:SF3">
    <property type="entry name" value="BASIC-LEUCINE ZIPPER (BZIP) TRANSCRIPTION FACTOR FAMILY PROTEIN"/>
    <property type="match status" value="1"/>
</dbReference>
<evidence type="ECO:0000313" key="6">
    <source>
        <dbReference type="RefSeq" id="XP_022151817.1"/>
    </source>
</evidence>
<feature type="region of interest" description="Disordered" evidence="2">
    <location>
        <begin position="189"/>
        <end position="242"/>
    </location>
</feature>
<dbReference type="GO" id="GO:0005634">
    <property type="term" value="C:nucleus"/>
    <property type="evidence" value="ECO:0007669"/>
    <property type="project" value="UniProtKB-ARBA"/>
</dbReference>
<dbReference type="GeneID" id="111019709"/>
<dbReference type="InterPro" id="IPR046347">
    <property type="entry name" value="bZIP_sf"/>
</dbReference>
<dbReference type="Gene3D" id="1.20.5.170">
    <property type="match status" value="1"/>
</dbReference>
<sequence length="371" mass="41764">MENSKALLNMRNLMYSGKHALLPPKSPFPSGSSSNFTDYFPNPIIGSRAVQNPREGNVHHHRTSSGSLLMEEQPSWLDDLLDEPETPVQRGGHRRSSSDSFAYLDAVNVSNAKYTQDDSRCKNISLPSWASLDFEPRKDAHQTSFHMQASWIKQKNRTRELPPTTLIPNQGVHPSAKSSILLESSRPLSTPLEANGLSSTTTEKQDSAETGLQDPKPTQRIESPNVKPVLTDTDNKRAKQQFAQRSRVRKLQYIAELERNVQALQAEGSEVSAELEFLSQQNLILSMENKALKQRLESLSQEQLIKYLEHEVLEREIGRLRVLYQKQQQPQLPPSSLKRSKSRDLETQFGNLSLRQDGHAGAESVTGQVHI</sequence>
<feature type="region of interest" description="Disordered" evidence="2">
    <location>
        <begin position="145"/>
        <end position="174"/>
    </location>
</feature>
<keyword evidence="4" id="KW-1185">Reference proteome</keyword>
<reference evidence="5 6" key="1">
    <citation type="submission" date="2025-04" db="UniProtKB">
        <authorList>
            <consortium name="RefSeq"/>
        </authorList>
    </citation>
    <scope>IDENTIFICATION</scope>
    <source>
        <strain evidence="5 6">OHB3-1</strain>
    </source>
</reference>
<feature type="region of interest" description="Disordered" evidence="2">
    <location>
        <begin position="47"/>
        <end position="69"/>
    </location>
</feature>
<dbReference type="SMART" id="SM00338">
    <property type="entry name" value="BRLZ"/>
    <property type="match status" value="1"/>
</dbReference>
<dbReference type="AlphaFoldDB" id="A0A6J1DEI2"/>
<accession>A0A6J1DEI2</accession>
<dbReference type="InterPro" id="IPR044759">
    <property type="entry name" value="bZIP_RF2"/>
</dbReference>
<evidence type="ECO:0000313" key="4">
    <source>
        <dbReference type="Proteomes" id="UP000504603"/>
    </source>
</evidence>
<name>A0A6J1DEI2_MOMCH</name>
<evidence type="ECO:0000256" key="2">
    <source>
        <dbReference type="SAM" id="MobiDB-lite"/>
    </source>
</evidence>
<keyword evidence="1" id="KW-0175">Coiled coil</keyword>
<feature type="coiled-coil region" evidence="1">
    <location>
        <begin position="247"/>
        <end position="302"/>
    </location>
</feature>